<organism evidence="1 2">
    <name type="scientific">Cupriavidus malaysiensis</name>
    <dbReference type="NCBI Taxonomy" id="367825"/>
    <lineage>
        <taxon>Bacteria</taxon>
        <taxon>Pseudomonadati</taxon>
        <taxon>Pseudomonadota</taxon>
        <taxon>Betaproteobacteria</taxon>
        <taxon>Burkholderiales</taxon>
        <taxon>Burkholderiaceae</taxon>
        <taxon>Cupriavidus</taxon>
    </lineage>
</organism>
<proteinExistence type="predicted"/>
<dbReference type="EMBL" id="CP017754">
    <property type="protein sequence ID" value="AOZ05906.1"/>
    <property type="molecule type" value="Genomic_DNA"/>
</dbReference>
<reference evidence="1 2" key="1">
    <citation type="submission" date="2016-10" db="EMBL/GenBank/DDBJ databases">
        <title>Complete genome sequences of three Cupriavidus strains isolated from various Malaysian environments.</title>
        <authorList>
            <person name="Abdullah A.A.-A."/>
            <person name="Shafie N.A.H."/>
            <person name="Lau N.S."/>
        </authorList>
    </citation>
    <scope>NUCLEOTIDE SEQUENCE [LARGE SCALE GENOMIC DNA]</scope>
    <source>
        <strain evidence="1 2">USMAA1020</strain>
    </source>
</reference>
<name>A0ABN4TGQ1_9BURK</name>
<evidence type="ECO:0000313" key="2">
    <source>
        <dbReference type="Proteomes" id="UP000177515"/>
    </source>
</evidence>
<evidence type="ECO:0000313" key="1">
    <source>
        <dbReference type="EMBL" id="AOZ05906.1"/>
    </source>
</evidence>
<accession>A0ABN4TGQ1</accession>
<sequence>MSNEQKPNQFERKLRAQSPVNDLIYAGCYDDAMAAIRAQFCGDDQTAVPERFNFYLENWLYDVVGAVRKPEGRSAFIRELLTLSDQDPVMAFWRVANTHGVQPDVYPDLVDILRADLNRVVSLYVTPGLNLSAREGSEFMVGPLWLVLLLCVCRPSRSGSLGVLAYKKSFSDEDLEWIDQAAALAVKHGADLGLCNTVTWKRSKPVQQAMVANIEARHLRQAVGEDTADREQPIRARV</sequence>
<gene>
    <name evidence="1" type="ORF">BKK80_08780</name>
</gene>
<keyword evidence="2" id="KW-1185">Reference proteome</keyword>
<dbReference type="RefSeq" id="WP_071069020.1">
    <property type="nucleotide sequence ID" value="NZ_CP017754.1"/>
</dbReference>
<protein>
    <submittedName>
        <fullName evidence="1">Uncharacterized protein</fullName>
    </submittedName>
</protein>
<dbReference type="Proteomes" id="UP000177515">
    <property type="component" value="Chromosome 1"/>
</dbReference>